<organism evidence="6 7">
    <name type="scientific">Bradyrhizobium aeschynomenes</name>
    <dbReference type="NCBI Taxonomy" id="2734909"/>
    <lineage>
        <taxon>Bacteria</taxon>
        <taxon>Pseudomonadati</taxon>
        <taxon>Pseudomonadota</taxon>
        <taxon>Alphaproteobacteria</taxon>
        <taxon>Hyphomicrobiales</taxon>
        <taxon>Nitrobacteraceae</taxon>
        <taxon>Bradyrhizobium</taxon>
    </lineage>
</organism>
<feature type="region of interest" description="Disordered" evidence="3">
    <location>
        <begin position="116"/>
        <end position="142"/>
    </location>
</feature>
<evidence type="ECO:0000259" key="5">
    <source>
        <dbReference type="Pfam" id="PF13458"/>
    </source>
</evidence>
<evidence type="ECO:0000256" key="1">
    <source>
        <dbReference type="ARBA" id="ARBA00010062"/>
    </source>
</evidence>
<evidence type="ECO:0000313" key="6">
    <source>
        <dbReference type="EMBL" id="NPU65050.1"/>
    </source>
</evidence>
<feature type="compositionally biased region" description="Low complexity" evidence="3">
    <location>
        <begin position="118"/>
        <end position="136"/>
    </location>
</feature>
<dbReference type="InterPro" id="IPR028081">
    <property type="entry name" value="Leu-bd"/>
</dbReference>
<dbReference type="Gene3D" id="3.40.50.2300">
    <property type="match status" value="2"/>
</dbReference>
<dbReference type="EMBL" id="JABFDN010000002">
    <property type="protein sequence ID" value="NPU65050.1"/>
    <property type="molecule type" value="Genomic_DNA"/>
</dbReference>
<accession>A0ABX2CBJ2</accession>
<reference evidence="6" key="1">
    <citation type="submission" date="2020-05" db="EMBL/GenBank/DDBJ databases">
        <title>Nod-independent and nitrogen-fixing Bradyrhizobium aeschynomene sp. nov. isolated from nodules of Aeschynomene indica.</title>
        <authorList>
            <person name="Zhang Z."/>
        </authorList>
    </citation>
    <scope>NUCLEOTIDE SEQUENCE</scope>
    <source>
        <strain evidence="6">83012</strain>
    </source>
</reference>
<evidence type="ECO:0000256" key="3">
    <source>
        <dbReference type="SAM" id="MobiDB-lite"/>
    </source>
</evidence>
<proteinExistence type="inferred from homology"/>
<dbReference type="Proteomes" id="UP000886476">
    <property type="component" value="Unassembled WGS sequence"/>
</dbReference>
<feature type="signal peptide" evidence="4">
    <location>
        <begin position="1"/>
        <end position="23"/>
    </location>
</feature>
<protein>
    <submittedName>
        <fullName evidence="6">ABC transporter substrate-binding protein</fullName>
    </submittedName>
</protein>
<evidence type="ECO:0000313" key="7">
    <source>
        <dbReference type="Proteomes" id="UP000886476"/>
    </source>
</evidence>
<dbReference type="InterPro" id="IPR028082">
    <property type="entry name" value="Peripla_BP_I"/>
</dbReference>
<evidence type="ECO:0000256" key="2">
    <source>
        <dbReference type="ARBA" id="ARBA00022729"/>
    </source>
</evidence>
<dbReference type="PANTHER" id="PTHR47235:SF1">
    <property type="entry name" value="BLR6548 PROTEIN"/>
    <property type="match status" value="1"/>
</dbReference>
<dbReference type="RefSeq" id="WP_172110131.1">
    <property type="nucleotide sequence ID" value="NZ_JABFDM010000009.1"/>
</dbReference>
<sequence length="509" mass="54585">MTVHWSALIIGSLLAASTSSAFAAATDVVKDLAGRVGPIVGQASACPDIAQGRVQTIVDKFREAIRQSTTNDGERDQLTRSFNGYIAEGRSRTGGSQANCAVAERQLTDLERSLNQPAAAGPGTATRAEATTGAVTSGPTRGITDREIRFGMVLPFSGIRKETGRQMRQGIEAAFSRANDAGGINGRTLRLVAADDGYDPNRTLAAMTQLYDKEQVFGFIGNVGTANAQVAIPYALERRTLFFAPNTGAAVVRRDPPDRYVFNYRASYAEETAALVRYLVKMKRIAPKQIAVFTQQDAFGDDGFAGVAKAYRQLNIPDPVTRINYPRATMDVEEAVNQVKAHKPGLKAIIMVATDRAAAKFIEKTRDAVPGLIYANVSAVGSTSLATELKLLGPRFTNGVIVTQGVPAVSGYSSLVLDYKNALAKYAPGEAPDYTSLEGYIAATILIQALKQTNPLDTERLVDTLESMRSLDLGLGTPLAFGRAEHQASHKIWGTALDENGTYQAIELE</sequence>
<dbReference type="Pfam" id="PF13458">
    <property type="entry name" value="Peripla_BP_6"/>
    <property type="match status" value="1"/>
</dbReference>
<evidence type="ECO:0000256" key="4">
    <source>
        <dbReference type="SAM" id="SignalP"/>
    </source>
</evidence>
<feature type="chain" id="PRO_5045303356" evidence="4">
    <location>
        <begin position="24"/>
        <end position="509"/>
    </location>
</feature>
<dbReference type="CDD" id="cd19978">
    <property type="entry name" value="PBP1_ABC_ligand_binding-like"/>
    <property type="match status" value="1"/>
</dbReference>
<feature type="domain" description="Leucine-binding protein" evidence="5">
    <location>
        <begin position="147"/>
        <end position="501"/>
    </location>
</feature>
<keyword evidence="7" id="KW-1185">Reference proteome</keyword>
<dbReference type="PANTHER" id="PTHR47235">
    <property type="entry name" value="BLR6548 PROTEIN"/>
    <property type="match status" value="1"/>
</dbReference>
<comment type="similarity">
    <text evidence="1">Belongs to the leucine-binding protein family.</text>
</comment>
<name>A0ABX2CBJ2_9BRAD</name>
<dbReference type="SUPFAM" id="SSF53822">
    <property type="entry name" value="Periplasmic binding protein-like I"/>
    <property type="match status" value="1"/>
</dbReference>
<keyword evidence="2 4" id="KW-0732">Signal</keyword>
<comment type="caution">
    <text evidence="6">The sequence shown here is derived from an EMBL/GenBank/DDBJ whole genome shotgun (WGS) entry which is preliminary data.</text>
</comment>
<gene>
    <name evidence="6" type="ORF">HL667_08600</name>
</gene>